<protein>
    <submittedName>
        <fullName evidence="1">Uncharacterized short protein YbdD (DUF466 family)</fullName>
    </submittedName>
</protein>
<dbReference type="InterPro" id="IPR007423">
    <property type="entry name" value="Sel_put"/>
</dbReference>
<dbReference type="AlphaFoldDB" id="A0A852W012"/>
<keyword evidence="2" id="KW-1185">Reference proteome</keyword>
<reference evidence="1 2" key="1">
    <citation type="submission" date="2020-07" db="EMBL/GenBank/DDBJ databases">
        <title>Sequencing the genomes of 1000 actinobacteria strains.</title>
        <authorList>
            <person name="Klenk H.-P."/>
        </authorList>
    </citation>
    <scope>NUCLEOTIDE SEQUENCE [LARGE SCALE GENOMIC DNA]</scope>
    <source>
        <strain evidence="1 2">DSM 44749</strain>
    </source>
</reference>
<name>A0A852W012_PSEA5</name>
<evidence type="ECO:0000313" key="2">
    <source>
        <dbReference type="Proteomes" id="UP000549695"/>
    </source>
</evidence>
<dbReference type="Proteomes" id="UP000549695">
    <property type="component" value="Unassembled WGS sequence"/>
</dbReference>
<gene>
    <name evidence="1" type="ORF">HDA37_002144</name>
</gene>
<organism evidence="1 2">
    <name type="scientific">Pseudonocardia alni</name>
    <name type="common">Amycolata alni</name>
    <dbReference type="NCBI Taxonomy" id="33907"/>
    <lineage>
        <taxon>Bacteria</taxon>
        <taxon>Bacillati</taxon>
        <taxon>Actinomycetota</taxon>
        <taxon>Actinomycetes</taxon>
        <taxon>Pseudonocardiales</taxon>
        <taxon>Pseudonocardiaceae</taxon>
        <taxon>Pseudonocardia</taxon>
    </lineage>
</organism>
<comment type="caution">
    <text evidence="1">The sequence shown here is derived from an EMBL/GenBank/DDBJ whole genome shotgun (WGS) entry which is preliminary data.</text>
</comment>
<dbReference type="Pfam" id="PF04328">
    <property type="entry name" value="Sel_put"/>
    <property type="match status" value="1"/>
</dbReference>
<sequence length="84" mass="9595">MDRDGRHPGAVGALTVAAPTVAATTLARLRALHDWWRGVIGADLYDRYLDHHRRSGHDHPPMTEREYWRARTAYQESNPQGRCC</sequence>
<accession>A0A852W012</accession>
<dbReference type="EMBL" id="JACCCZ010000001">
    <property type="protein sequence ID" value="NYG01859.1"/>
    <property type="molecule type" value="Genomic_DNA"/>
</dbReference>
<proteinExistence type="predicted"/>
<evidence type="ECO:0000313" key="1">
    <source>
        <dbReference type="EMBL" id="NYG01859.1"/>
    </source>
</evidence>